<reference evidence="2" key="1">
    <citation type="journal article" date="2019" name="Int. J. Syst. Evol. Microbiol.">
        <title>The Global Catalogue of Microorganisms (GCM) 10K type strain sequencing project: providing services to taxonomists for standard genome sequencing and annotation.</title>
        <authorList>
            <consortium name="The Broad Institute Genomics Platform"/>
            <consortium name="The Broad Institute Genome Sequencing Center for Infectious Disease"/>
            <person name="Wu L."/>
            <person name="Ma J."/>
        </authorList>
    </citation>
    <scope>NUCLEOTIDE SEQUENCE [LARGE SCALE GENOMIC DNA]</scope>
    <source>
        <strain evidence="2">CCM 7526</strain>
    </source>
</reference>
<accession>A0ABW4APE0</accession>
<keyword evidence="2" id="KW-1185">Reference proteome</keyword>
<dbReference type="RefSeq" id="WP_317792706.1">
    <property type="nucleotide sequence ID" value="NZ_AP028461.1"/>
</dbReference>
<dbReference type="Proteomes" id="UP001597183">
    <property type="component" value="Unassembled WGS sequence"/>
</dbReference>
<proteinExistence type="predicted"/>
<evidence type="ECO:0000313" key="2">
    <source>
        <dbReference type="Proteomes" id="UP001597183"/>
    </source>
</evidence>
<gene>
    <name evidence="1" type="ORF">ACFQ5G_45690</name>
</gene>
<evidence type="ECO:0000313" key="1">
    <source>
        <dbReference type="EMBL" id="MFD1372664.1"/>
    </source>
</evidence>
<name>A0ABW4APE0_9ACTN</name>
<comment type="caution">
    <text evidence="1">The sequence shown here is derived from an EMBL/GenBank/DDBJ whole genome shotgun (WGS) entry which is preliminary data.</text>
</comment>
<organism evidence="1 2">
    <name type="scientific">Actinoplanes sichuanensis</name>
    <dbReference type="NCBI Taxonomy" id="512349"/>
    <lineage>
        <taxon>Bacteria</taxon>
        <taxon>Bacillati</taxon>
        <taxon>Actinomycetota</taxon>
        <taxon>Actinomycetes</taxon>
        <taxon>Micromonosporales</taxon>
        <taxon>Micromonosporaceae</taxon>
        <taxon>Actinoplanes</taxon>
    </lineage>
</organism>
<protein>
    <submittedName>
        <fullName evidence="1">Uncharacterized protein</fullName>
    </submittedName>
</protein>
<sequence length="53" mass="5820">MTALETRADVLLSLERHHDLVGRAGRIPPPVTGTEPAVGDTLNRMVGRQWQAE</sequence>
<dbReference type="EMBL" id="JBHTMK010000059">
    <property type="protein sequence ID" value="MFD1372664.1"/>
    <property type="molecule type" value="Genomic_DNA"/>
</dbReference>